<comment type="similarity">
    <text evidence="1 9 10">Belongs to the acetokinase family.</text>
</comment>
<dbReference type="Gene3D" id="3.30.420.40">
    <property type="match status" value="2"/>
</dbReference>
<dbReference type="InterPro" id="IPR043129">
    <property type="entry name" value="ATPase_NBD"/>
</dbReference>
<evidence type="ECO:0000256" key="10">
    <source>
        <dbReference type="RuleBase" id="RU003835"/>
    </source>
</evidence>
<dbReference type="PRINTS" id="PR00471">
    <property type="entry name" value="ACETATEKNASE"/>
</dbReference>
<dbReference type="NCBIfam" id="TIGR00016">
    <property type="entry name" value="ackA"/>
    <property type="match status" value="1"/>
</dbReference>
<gene>
    <name evidence="9" type="primary">ackA</name>
    <name evidence="11" type="ORF">D7X12_15175</name>
</gene>
<keyword evidence="3 9" id="KW-0808">Transferase</keyword>
<comment type="caution">
    <text evidence="11">The sequence shown here is derived from an EMBL/GenBank/DDBJ whole genome shotgun (WGS) entry which is preliminary data.</text>
</comment>
<comment type="cofactor">
    <cofactor evidence="9">
        <name>Mg(2+)</name>
        <dbReference type="ChEBI" id="CHEBI:18420"/>
    </cofactor>
    <cofactor evidence="9">
        <name>Mn(2+)</name>
        <dbReference type="ChEBI" id="CHEBI:29035"/>
    </cofactor>
    <text evidence="9">Mg(2+). Can also accept Mn(2+).</text>
</comment>
<keyword evidence="7 9" id="KW-0067">ATP-binding</keyword>
<feature type="binding site" evidence="9">
    <location>
        <position position="16"/>
    </location>
    <ligand>
        <name>Mg(2+)</name>
        <dbReference type="ChEBI" id="CHEBI:18420"/>
    </ligand>
</feature>
<feature type="binding site" evidence="9">
    <location>
        <position position="385"/>
    </location>
    <ligand>
        <name>Mg(2+)</name>
        <dbReference type="ChEBI" id="CHEBI:18420"/>
    </ligand>
</feature>
<keyword evidence="4 9" id="KW-0479">Metal-binding</keyword>
<dbReference type="PROSITE" id="PS01076">
    <property type="entry name" value="ACETATE_KINASE_2"/>
    <property type="match status" value="1"/>
</dbReference>
<reference evidence="12" key="1">
    <citation type="submission" date="2018-09" db="EMBL/GenBank/DDBJ databases">
        <authorList>
            <person name="Livingstone P.G."/>
            <person name="Whitworth D.E."/>
        </authorList>
    </citation>
    <scope>NUCLEOTIDE SEQUENCE [LARGE SCALE GENOMIC DNA]</scope>
    <source>
        <strain evidence="12">CA040B</strain>
    </source>
</reference>
<feature type="binding site" evidence="9">
    <location>
        <position position="23"/>
    </location>
    <ligand>
        <name>ATP</name>
        <dbReference type="ChEBI" id="CHEBI:30616"/>
    </ligand>
</feature>
<dbReference type="GO" id="GO:0006083">
    <property type="term" value="P:acetate metabolic process"/>
    <property type="evidence" value="ECO:0007669"/>
    <property type="project" value="TreeGrafter"/>
</dbReference>
<keyword evidence="8 9" id="KW-0460">Magnesium</keyword>
<evidence type="ECO:0000256" key="9">
    <source>
        <dbReference type="HAMAP-Rule" id="MF_00020"/>
    </source>
</evidence>
<feature type="active site" description="Proton donor/acceptor" evidence="9">
    <location>
        <position position="156"/>
    </location>
</feature>
<dbReference type="UniPathway" id="UPA00340">
    <property type="reaction ID" value="UER00458"/>
</dbReference>
<keyword evidence="2 9" id="KW-0963">Cytoplasm</keyword>
<accession>A0A3A8NEB5</accession>
<dbReference type="AlphaFoldDB" id="A0A3A8NEB5"/>
<feature type="binding site" evidence="9">
    <location>
        <begin position="289"/>
        <end position="291"/>
    </location>
    <ligand>
        <name>ATP</name>
        <dbReference type="ChEBI" id="CHEBI:30616"/>
    </ligand>
</feature>
<dbReference type="HAMAP" id="MF_00020">
    <property type="entry name" value="Acetate_kinase"/>
    <property type="match status" value="1"/>
</dbReference>
<dbReference type="Pfam" id="PF00871">
    <property type="entry name" value="Acetate_kinase"/>
    <property type="match status" value="1"/>
</dbReference>
<dbReference type="RefSeq" id="WP_120625992.1">
    <property type="nucleotide sequence ID" value="NZ_RAWG01000082.1"/>
</dbReference>
<proteinExistence type="inferred from homology"/>
<dbReference type="InterPro" id="IPR004372">
    <property type="entry name" value="Ac/propionate_kinase"/>
</dbReference>
<dbReference type="PIRSF" id="PIRSF000722">
    <property type="entry name" value="Acetate_prop_kin"/>
    <property type="match status" value="1"/>
</dbReference>
<dbReference type="InterPro" id="IPR023865">
    <property type="entry name" value="Aliphatic_acid_kinase_CS"/>
</dbReference>
<evidence type="ECO:0000256" key="3">
    <source>
        <dbReference type="ARBA" id="ARBA00022679"/>
    </source>
</evidence>
<feature type="binding site" evidence="9">
    <location>
        <begin position="334"/>
        <end position="338"/>
    </location>
    <ligand>
        <name>ATP</name>
        <dbReference type="ChEBI" id="CHEBI:30616"/>
    </ligand>
</feature>
<keyword evidence="5 9" id="KW-0547">Nucleotide-binding</keyword>
<comment type="catalytic activity">
    <reaction evidence="9">
        <text>acetate + ATP = acetyl phosphate + ADP</text>
        <dbReference type="Rhea" id="RHEA:11352"/>
        <dbReference type="ChEBI" id="CHEBI:22191"/>
        <dbReference type="ChEBI" id="CHEBI:30089"/>
        <dbReference type="ChEBI" id="CHEBI:30616"/>
        <dbReference type="ChEBI" id="CHEBI:456216"/>
        <dbReference type="EC" id="2.7.2.1"/>
    </reaction>
</comment>
<dbReference type="GO" id="GO:0005829">
    <property type="term" value="C:cytosol"/>
    <property type="evidence" value="ECO:0007669"/>
    <property type="project" value="TreeGrafter"/>
</dbReference>
<feature type="binding site" evidence="9">
    <location>
        <position position="99"/>
    </location>
    <ligand>
        <name>substrate</name>
    </ligand>
</feature>
<evidence type="ECO:0000256" key="6">
    <source>
        <dbReference type="ARBA" id="ARBA00022777"/>
    </source>
</evidence>
<evidence type="ECO:0000313" key="12">
    <source>
        <dbReference type="Proteomes" id="UP000273405"/>
    </source>
</evidence>
<evidence type="ECO:0000256" key="7">
    <source>
        <dbReference type="ARBA" id="ARBA00022840"/>
    </source>
</evidence>
<dbReference type="OrthoDB" id="9802453at2"/>
<comment type="pathway">
    <text evidence="9">Metabolic intermediate biosynthesis; acetyl-CoA biosynthesis; acetyl-CoA from acetate: step 1/2.</text>
</comment>
<dbReference type="InterPro" id="IPR000890">
    <property type="entry name" value="Aliphatic_acid_kin_short-chain"/>
</dbReference>
<evidence type="ECO:0000256" key="8">
    <source>
        <dbReference type="ARBA" id="ARBA00022842"/>
    </source>
</evidence>
<dbReference type="GO" id="GO:0005524">
    <property type="term" value="F:ATP binding"/>
    <property type="evidence" value="ECO:0007669"/>
    <property type="project" value="UniProtKB-KW"/>
</dbReference>
<evidence type="ECO:0000313" key="11">
    <source>
        <dbReference type="EMBL" id="RKH42667.1"/>
    </source>
</evidence>
<protein>
    <recommendedName>
        <fullName evidence="9">Acetate kinase</fullName>
        <ecNumber evidence="9">2.7.2.1</ecNumber>
    </recommendedName>
    <alternativeName>
        <fullName evidence="9">Acetokinase</fullName>
    </alternativeName>
</protein>
<comment type="function">
    <text evidence="9">Catalyzes the formation of acetyl phosphate from acetate and ATP. Can also catalyze the reverse reaction.</text>
</comment>
<dbReference type="PANTHER" id="PTHR21060:SF21">
    <property type="entry name" value="ACETATE KINASE"/>
    <property type="match status" value="1"/>
</dbReference>
<dbReference type="GO" id="GO:0000287">
    <property type="term" value="F:magnesium ion binding"/>
    <property type="evidence" value="ECO:0007669"/>
    <property type="project" value="UniProtKB-UniRule"/>
</dbReference>
<dbReference type="Proteomes" id="UP000273405">
    <property type="component" value="Unassembled WGS sequence"/>
</dbReference>
<keyword evidence="6 9" id="KW-0418">Kinase</keyword>
<dbReference type="PANTHER" id="PTHR21060">
    <property type="entry name" value="ACETATE KINASE"/>
    <property type="match status" value="1"/>
</dbReference>
<feature type="site" description="Transition state stabilizer" evidence="9">
    <location>
        <position position="247"/>
    </location>
</feature>
<feature type="site" description="Transition state stabilizer" evidence="9">
    <location>
        <position position="187"/>
    </location>
</feature>
<comment type="subunit">
    <text evidence="9">Homodimer.</text>
</comment>
<sequence>MARRTFETGDALLVLNAGSSSLKFSVFLDEEPLRLLLRGEFEELSTRPRFVAHADGVVIGERDWPPGTQLGYTGATDFLFAWGKEGVLGGHRIAATGHRVVHGGMRFSGPTLVDAAALAELEALIPLAPLHQPHCVEAIRAVTRTAPAMPQVACFDTAFHRTQPPVAQAFALPRRYAEEGIRRYGFHGLSYEYIASTLPSRVPGAAEGRTVVAHLGNGASMCALLRGRSVATTMGLTALDGLMMGTRCGAIDPGVLLYLMDRHGMDARALERLLYEQSGLLGVSGESSDMRALLGGSSAAAAEALELFVYRIHRELGSLAAALQGLDAVVFTGGIGEHAAPIRERVCRAASWLGLELDEEANAGGGPRITRPDSRVSAWVIPTDEEAMIALHTRRVLRSTGPRVR</sequence>
<organism evidence="11 12">
    <name type="scientific">Corallococcus sicarius</name>
    <dbReference type="NCBI Taxonomy" id="2316726"/>
    <lineage>
        <taxon>Bacteria</taxon>
        <taxon>Pseudomonadati</taxon>
        <taxon>Myxococcota</taxon>
        <taxon>Myxococcia</taxon>
        <taxon>Myxococcales</taxon>
        <taxon>Cystobacterineae</taxon>
        <taxon>Myxococcaceae</taxon>
        <taxon>Corallococcus</taxon>
    </lineage>
</organism>
<dbReference type="PROSITE" id="PS01075">
    <property type="entry name" value="ACETATE_KINASE_1"/>
    <property type="match status" value="1"/>
</dbReference>
<keyword evidence="12" id="KW-1185">Reference proteome</keyword>
<evidence type="ECO:0000256" key="5">
    <source>
        <dbReference type="ARBA" id="ARBA00022741"/>
    </source>
</evidence>
<dbReference type="EC" id="2.7.2.1" evidence="9"/>
<dbReference type="GO" id="GO:0006085">
    <property type="term" value="P:acetyl-CoA biosynthetic process"/>
    <property type="evidence" value="ECO:0007669"/>
    <property type="project" value="UniProtKB-UniRule"/>
</dbReference>
<comment type="subcellular location">
    <subcellularLocation>
        <location evidence="9">Cytoplasm</location>
    </subcellularLocation>
</comment>
<dbReference type="GO" id="GO:0008776">
    <property type="term" value="F:acetate kinase activity"/>
    <property type="evidence" value="ECO:0007669"/>
    <property type="project" value="UniProtKB-UniRule"/>
</dbReference>
<evidence type="ECO:0000256" key="1">
    <source>
        <dbReference type="ARBA" id="ARBA00008748"/>
    </source>
</evidence>
<dbReference type="SUPFAM" id="SSF53067">
    <property type="entry name" value="Actin-like ATPase domain"/>
    <property type="match status" value="2"/>
</dbReference>
<evidence type="ECO:0000256" key="2">
    <source>
        <dbReference type="ARBA" id="ARBA00022490"/>
    </source>
</evidence>
<name>A0A3A8NEB5_9BACT</name>
<feature type="binding site" evidence="9">
    <location>
        <begin position="214"/>
        <end position="218"/>
    </location>
    <ligand>
        <name>ATP</name>
        <dbReference type="ChEBI" id="CHEBI:30616"/>
    </ligand>
</feature>
<dbReference type="EMBL" id="RAWG01000082">
    <property type="protein sequence ID" value="RKH42667.1"/>
    <property type="molecule type" value="Genomic_DNA"/>
</dbReference>
<evidence type="ECO:0000256" key="4">
    <source>
        <dbReference type="ARBA" id="ARBA00022723"/>
    </source>
</evidence>